<evidence type="ECO:0000313" key="2">
    <source>
        <dbReference type="EMBL" id="CAL4969011.1"/>
    </source>
</evidence>
<dbReference type="PANTHER" id="PTHR15852">
    <property type="entry name" value="PLASTID TRANSCRIPTIONALLY ACTIVE PROTEIN"/>
    <property type="match status" value="1"/>
</dbReference>
<keyword evidence="1" id="KW-0812">Transmembrane</keyword>
<reference evidence="2 3" key="2">
    <citation type="submission" date="2024-10" db="EMBL/GenBank/DDBJ databases">
        <authorList>
            <person name="Ryan C."/>
        </authorList>
    </citation>
    <scope>NUCLEOTIDE SEQUENCE [LARGE SCALE GENOMIC DNA]</scope>
</reference>
<dbReference type="Proteomes" id="UP001497457">
    <property type="component" value="Chromosome 2b"/>
</dbReference>
<dbReference type="SUPFAM" id="SSF57938">
    <property type="entry name" value="DnaJ/Hsp40 cysteine-rich domain"/>
    <property type="match status" value="1"/>
</dbReference>
<dbReference type="InterPro" id="IPR036410">
    <property type="entry name" value="HSP_DnaJ_Cys-rich_dom_sf"/>
</dbReference>
<keyword evidence="1" id="KW-0472">Membrane</keyword>
<keyword evidence="3" id="KW-1185">Reference proteome</keyword>
<organism evidence="2 3">
    <name type="scientific">Urochloa decumbens</name>
    <dbReference type="NCBI Taxonomy" id="240449"/>
    <lineage>
        <taxon>Eukaryota</taxon>
        <taxon>Viridiplantae</taxon>
        <taxon>Streptophyta</taxon>
        <taxon>Embryophyta</taxon>
        <taxon>Tracheophyta</taxon>
        <taxon>Spermatophyta</taxon>
        <taxon>Magnoliopsida</taxon>
        <taxon>Liliopsida</taxon>
        <taxon>Poales</taxon>
        <taxon>Poaceae</taxon>
        <taxon>PACMAD clade</taxon>
        <taxon>Panicoideae</taxon>
        <taxon>Panicodae</taxon>
        <taxon>Paniceae</taxon>
        <taxon>Melinidinae</taxon>
        <taxon>Urochloa</taxon>
    </lineage>
</organism>
<sequence length="385" mass="42062">MLRRSTLVIYYHGNAVTAREPDPLRRRVVRLSKSVYRQLPYALPQRPRRPVGWAFALELPASRPGGWPAMSCLAAPPAAPPAERVRLLVAAAPSRACPRGRGLHFVAWGKVGGTAGAGCGRRRLVPRRCSPPGESRVAADGGPSSFCIIEGPETIEDFVQMPSQEIQDNIKSRRNKIFLLMEEVRRLRVQQRIRTAESKGVSSEENEMPEIPSTIPFMPHASAKTMKQLYMTSFSVISGIIIFGGLIAPVLELKLGLGGTSYEDFIRTLHLPLQLSQVDPIVASFSGGAVGVISALMLVEVRNVRQQEKKRCTYCHGTGYLPCARCSANGMLLSTKPFSLIGNNMWSTNGRCQNCSGAGKVMCPTCLCTGMAMASEHDPRIDPFD</sequence>
<dbReference type="AlphaFoldDB" id="A0ABC8ZYP2"/>
<dbReference type="PANTHER" id="PTHR15852:SF8">
    <property type="entry name" value="PROTEIN ORANGE-LIKE, CHLOROPLASTIC"/>
    <property type="match status" value="1"/>
</dbReference>
<proteinExistence type="predicted"/>
<evidence type="ECO:0000256" key="1">
    <source>
        <dbReference type="SAM" id="Phobius"/>
    </source>
</evidence>
<evidence type="ECO:0000313" key="3">
    <source>
        <dbReference type="Proteomes" id="UP001497457"/>
    </source>
</evidence>
<accession>A0ABC8ZYP2</accession>
<feature type="transmembrane region" description="Helical" evidence="1">
    <location>
        <begin position="281"/>
        <end position="301"/>
    </location>
</feature>
<feature type="transmembrane region" description="Helical" evidence="1">
    <location>
        <begin position="229"/>
        <end position="251"/>
    </location>
</feature>
<keyword evidence="1" id="KW-1133">Transmembrane helix</keyword>
<gene>
    <name evidence="2" type="ORF">URODEC1_LOCUS49381</name>
</gene>
<reference evidence="3" key="1">
    <citation type="submission" date="2024-06" db="EMBL/GenBank/DDBJ databases">
        <authorList>
            <person name="Ryan C."/>
        </authorList>
    </citation>
    <scope>NUCLEOTIDE SEQUENCE [LARGE SCALE GENOMIC DNA]</scope>
</reference>
<protein>
    <submittedName>
        <fullName evidence="2">Uncharacterized protein</fullName>
    </submittedName>
</protein>
<dbReference type="EMBL" id="OZ075112">
    <property type="protein sequence ID" value="CAL4969011.1"/>
    <property type="molecule type" value="Genomic_DNA"/>
</dbReference>
<name>A0ABC8ZYP2_9POAL</name>